<sequence>MSTPPHIKEDISRMIDETPPSGKHRGIGALAAVATWGPYSSDMTQVSYPGRFPTYTCPSWLAVSP</sequence>
<dbReference type="AlphaFoldDB" id="A0AAD1NV98"/>
<evidence type="ECO:0000313" key="1">
    <source>
        <dbReference type="EMBL" id="BCY24519.1"/>
    </source>
</evidence>
<dbReference type="EMBL" id="AP024747">
    <property type="protein sequence ID" value="BCY24519.1"/>
    <property type="molecule type" value="Genomic_DNA"/>
</dbReference>
<proteinExistence type="predicted"/>
<evidence type="ECO:0000313" key="2">
    <source>
        <dbReference type="Proteomes" id="UP000825072"/>
    </source>
</evidence>
<accession>A0AAD1NV98</accession>
<reference evidence="1" key="1">
    <citation type="submission" date="2021-06" db="EMBL/GenBank/DDBJ databases">
        <title>Genome sequence of Cutibacterium modestum strain KB17-24694.</title>
        <authorList>
            <person name="Dekio I."/>
            <person name="Asahina A."/>
            <person name="Nishida M."/>
        </authorList>
    </citation>
    <scope>NUCLEOTIDE SEQUENCE</scope>
    <source>
        <strain evidence="1">KB17-24694</strain>
    </source>
</reference>
<protein>
    <submittedName>
        <fullName evidence="1">Uncharacterized protein</fullName>
    </submittedName>
</protein>
<name>A0AAD1NV98_9ACTN</name>
<organism evidence="1 2">
    <name type="scientific">Cutibacterium modestum</name>
    <dbReference type="NCBI Taxonomy" id="2559073"/>
    <lineage>
        <taxon>Bacteria</taxon>
        <taxon>Bacillati</taxon>
        <taxon>Actinomycetota</taxon>
        <taxon>Actinomycetes</taxon>
        <taxon>Propionibacteriales</taxon>
        <taxon>Propionibacteriaceae</taxon>
        <taxon>Cutibacterium</taxon>
    </lineage>
</organism>
<dbReference type="Proteomes" id="UP000825072">
    <property type="component" value="Chromosome 1"/>
</dbReference>
<gene>
    <name evidence="1" type="ORF">KB1_05090</name>
</gene>